<keyword evidence="2" id="KW-1185">Reference proteome</keyword>
<evidence type="ECO:0000313" key="1">
    <source>
        <dbReference type="EnsemblPlants" id="OGLUM05G24430.1"/>
    </source>
</evidence>
<reference evidence="1" key="1">
    <citation type="submission" date="2015-04" db="UniProtKB">
        <authorList>
            <consortium name="EnsemblPlants"/>
        </authorList>
    </citation>
    <scope>IDENTIFICATION</scope>
</reference>
<protein>
    <submittedName>
        <fullName evidence="1">Uncharacterized protein</fullName>
    </submittedName>
</protein>
<organism evidence="1">
    <name type="scientific">Oryza glumipatula</name>
    <dbReference type="NCBI Taxonomy" id="40148"/>
    <lineage>
        <taxon>Eukaryota</taxon>
        <taxon>Viridiplantae</taxon>
        <taxon>Streptophyta</taxon>
        <taxon>Embryophyta</taxon>
        <taxon>Tracheophyta</taxon>
        <taxon>Spermatophyta</taxon>
        <taxon>Magnoliopsida</taxon>
        <taxon>Liliopsida</taxon>
        <taxon>Poales</taxon>
        <taxon>Poaceae</taxon>
        <taxon>BOP clade</taxon>
        <taxon>Oryzoideae</taxon>
        <taxon>Oryzeae</taxon>
        <taxon>Oryzinae</taxon>
        <taxon>Oryza</taxon>
    </lineage>
</organism>
<sequence length="65" mass="7332">MVQVGQSGRLISDDKALGRRRVIVDDDDDDVAAEVKESFFIYLDFSKTSLSMNLQQLRHSGQRSS</sequence>
<dbReference type="AlphaFoldDB" id="A0A0E0A1R2"/>
<reference evidence="1" key="2">
    <citation type="submission" date="2018-05" db="EMBL/GenBank/DDBJ databases">
        <title>OgluRS3 (Oryza glumaepatula Reference Sequence Version 3).</title>
        <authorList>
            <person name="Zhang J."/>
            <person name="Kudrna D."/>
            <person name="Lee S."/>
            <person name="Talag J."/>
            <person name="Welchert J."/>
            <person name="Wing R.A."/>
        </authorList>
    </citation>
    <scope>NUCLEOTIDE SEQUENCE [LARGE SCALE GENOMIC DNA]</scope>
</reference>
<dbReference type="EnsemblPlants" id="OGLUM05G24430.1">
    <property type="protein sequence ID" value="OGLUM05G24430.1"/>
    <property type="gene ID" value="OGLUM05G24430"/>
</dbReference>
<proteinExistence type="predicted"/>
<evidence type="ECO:0000313" key="2">
    <source>
        <dbReference type="Proteomes" id="UP000026961"/>
    </source>
</evidence>
<dbReference type="Gramene" id="OGLUM05G24430.1">
    <property type="protein sequence ID" value="OGLUM05G24430.1"/>
    <property type="gene ID" value="OGLUM05G24430"/>
</dbReference>
<dbReference type="Proteomes" id="UP000026961">
    <property type="component" value="Chromosome 5"/>
</dbReference>
<accession>A0A0E0A1R2</accession>
<dbReference type="HOGENOM" id="CLU_2853397_0_0_1"/>
<name>A0A0E0A1R2_9ORYZ</name>